<sequence length="155" mass="17899">MASYEELLDEADKLAIQVYEKPMQTRNKGLYMDGVIWINDTLSGIEKACILAEELGHYHTSEGDILDQSKLTNRKQELRARQWGYSMLLPLSAIVQAHHAKAKGRHEIAEHLNVTEDFLQAAIDRYTEKYGLFVLADDQHYVYFDPLRVVEIFDI</sequence>
<evidence type="ECO:0000259" key="1">
    <source>
        <dbReference type="Pfam" id="PF06114"/>
    </source>
</evidence>
<feature type="domain" description="IrrE N-terminal-like" evidence="1">
    <location>
        <begin position="11"/>
        <end position="121"/>
    </location>
</feature>
<organism evidence="2 3">
    <name type="scientific">Paenibacillus eucommiae</name>
    <dbReference type="NCBI Taxonomy" id="1355755"/>
    <lineage>
        <taxon>Bacteria</taxon>
        <taxon>Bacillati</taxon>
        <taxon>Bacillota</taxon>
        <taxon>Bacilli</taxon>
        <taxon>Bacillales</taxon>
        <taxon>Paenibacillaceae</taxon>
        <taxon>Paenibacillus</taxon>
    </lineage>
</organism>
<accession>A0ABS4IRL5</accession>
<dbReference type="InterPro" id="IPR010359">
    <property type="entry name" value="IrrE_HExxH"/>
</dbReference>
<reference evidence="2 3" key="1">
    <citation type="submission" date="2021-03" db="EMBL/GenBank/DDBJ databases">
        <title>Genomic Encyclopedia of Type Strains, Phase IV (KMG-IV): sequencing the most valuable type-strain genomes for metagenomic binning, comparative biology and taxonomic classification.</title>
        <authorList>
            <person name="Goeker M."/>
        </authorList>
    </citation>
    <scope>NUCLEOTIDE SEQUENCE [LARGE SCALE GENOMIC DNA]</scope>
    <source>
        <strain evidence="2 3">DSM 26048</strain>
    </source>
</reference>
<dbReference type="EMBL" id="JAGGLB010000004">
    <property type="protein sequence ID" value="MBP1990219.1"/>
    <property type="molecule type" value="Genomic_DNA"/>
</dbReference>
<dbReference type="RefSeq" id="WP_209971008.1">
    <property type="nucleotide sequence ID" value="NZ_JAGGLB010000004.1"/>
</dbReference>
<gene>
    <name evidence="2" type="ORF">J2Z66_001817</name>
</gene>
<evidence type="ECO:0000313" key="2">
    <source>
        <dbReference type="EMBL" id="MBP1990219.1"/>
    </source>
</evidence>
<protein>
    <recommendedName>
        <fullName evidence="1">IrrE N-terminal-like domain-containing protein</fullName>
    </recommendedName>
</protein>
<dbReference type="Proteomes" id="UP001519287">
    <property type="component" value="Unassembled WGS sequence"/>
</dbReference>
<name>A0ABS4IRL5_9BACL</name>
<proteinExistence type="predicted"/>
<keyword evidence="3" id="KW-1185">Reference proteome</keyword>
<evidence type="ECO:0000313" key="3">
    <source>
        <dbReference type="Proteomes" id="UP001519287"/>
    </source>
</evidence>
<dbReference type="Pfam" id="PF06114">
    <property type="entry name" value="Peptidase_M78"/>
    <property type="match status" value="1"/>
</dbReference>
<comment type="caution">
    <text evidence="2">The sequence shown here is derived from an EMBL/GenBank/DDBJ whole genome shotgun (WGS) entry which is preliminary data.</text>
</comment>